<dbReference type="Proteomes" id="UP000237749">
    <property type="component" value="Unassembled WGS sequence"/>
</dbReference>
<dbReference type="Gene3D" id="3.40.605.10">
    <property type="entry name" value="Aldehyde Dehydrogenase, Chain A, domain 1"/>
    <property type="match status" value="1"/>
</dbReference>
<name>A0A2S6HS59_9FIRM</name>
<dbReference type="InterPro" id="IPR016161">
    <property type="entry name" value="Ald_DH/histidinol_DH"/>
</dbReference>
<dbReference type="InterPro" id="IPR013357">
    <property type="entry name" value="Acetaldehyde_DH_acetylating"/>
</dbReference>
<dbReference type="AlphaFoldDB" id="A0A2S6HS59"/>
<protein>
    <submittedName>
        <fullName evidence="3">Acetaldehyde dehydrogenase</fullName>
    </submittedName>
</protein>
<organism evidence="3 4">
    <name type="scientific">Lacrimispora xylanisolvens</name>
    <dbReference type="NCBI Taxonomy" id="384636"/>
    <lineage>
        <taxon>Bacteria</taxon>
        <taxon>Bacillati</taxon>
        <taxon>Bacillota</taxon>
        <taxon>Clostridia</taxon>
        <taxon>Lachnospirales</taxon>
        <taxon>Lachnospiraceae</taxon>
        <taxon>Lacrimispora</taxon>
    </lineage>
</organism>
<dbReference type="Gene3D" id="3.40.309.10">
    <property type="entry name" value="Aldehyde Dehydrogenase, Chain A, domain 2"/>
    <property type="match status" value="1"/>
</dbReference>
<comment type="caution">
    <text evidence="3">The sequence shown here is derived from an EMBL/GenBank/DDBJ whole genome shotgun (WGS) entry which is preliminary data.</text>
</comment>
<dbReference type="SUPFAM" id="SSF53720">
    <property type="entry name" value="ALDH-like"/>
    <property type="match status" value="1"/>
</dbReference>
<dbReference type="InterPro" id="IPR015590">
    <property type="entry name" value="Aldehyde_DH_dom"/>
</dbReference>
<dbReference type="InterPro" id="IPR016162">
    <property type="entry name" value="Ald_DH_N"/>
</dbReference>
<dbReference type="OrthoDB" id="9801156at2"/>
<dbReference type="RefSeq" id="WP_104437217.1">
    <property type="nucleotide sequence ID" value="NZ_PTJA01000006.1"/>
</dbReference>
<dbReference type="EMBL" id="PTJA01000006">
    <property type="protein sequence ID" value="PPK80517.1"/>
    <property type="molecule type" value="Genomic_DNA"/>
</dbReference>
<gene>
    <name evidence="3" type="ORF">BXY41_106107</name>
</gene>
<evidence type="ECO:0000313" key="4">
    <source>
        <dbReference type="Proteomes" id="UP000237749"/>
    </source>
</evidence>
<dbReference type="CDD" id="cd07122">
    <property type="entry name" value="ALDH_F20_ACDH"/>
    <property type="match status" value="1"/>
</dbReference>
<dbReference type="Pfam" id="PF00171">
    <property type="entry name" value="Aldedh"/>
    <property type="match status" value="1"/>
</dbReference>
<feature type="domain" description="Aldehyde dehydrogenase" evidence="2">
    <location>
        <begin position="11"/>
        <end position="322"/>
    </location>
</feature>
<keyword evidence="4" id="KW-1185">Reference proteome</keyword>
<dbReference type="GO" id="GO:0016620">
    <property type="term" value="F:oxidoreductase activity, acting on the aldehyde or oxo group of donors, NAD or NADP as acceptor"/>
    <property type="evidence" value="ECO:0007669"/>
    <property type="project" value="InterPro"/>
</dbReference>
<dbReference type="InterPro" id="IPR016163">
    <property type="entry name" value="Ald_DH_C"/>
</dbReference>
<accession>A0A2S6HS59</accession>
<proteinExistence type="predicted"/>
<evidence type="ECO:0000313" key="3">
    <source>
        <dbReference type="EMBL" id="PPK80517.1"/>
    </source>
</evidence>
<dbReference type="PANTHER" id="PTHR11699">
    <property type="entry name" value="ALDEHYDE DEHYDROGENASE-RELATED"/>
    <property type="match status" value="1"/>
</dbReference>
<evidence type="ECO:0000256" key="1">
    <source>
        <dbReference type="ARBA" id="ARBA00023002"/>
    </source>
</evidence>
<evidence type="ECO:0000259" key="2">
    <source>
        <dbReference type="Pfam" id="PF00171"/>
    </source>
</evidence>
<dbReference type="NCBIfam" id="TIGR02518">
    <property type="entry name" value="EutH_ACDH"/>
    <property type="match status" value="1"/>
</dbReference>
<reference evidence="3 4" key="1">
    <citation type="submission" date="2018-02" db="EMBL/GenBank/DDBJ databases">
        <title>Genomic Encyclopedia of Archaeal and Bacterial Type Strains, Phase II (KMG-II): from individual species to whole genera.</title>
        <authorList>
            <person name="Goeker M."/>
        </authorList>
    </citation>
    <scope>NUCLEOTIDE SEQUENCE [LARGE SCALE GENOMIC DNA]</scope>
    <source>
        <strain evidence="3 4">DSM 3808</strain>
    </source>
</reference>
<keyword evidence="1" id="KW-0560">Oxidoreductase</keyword>
<sequence>MEYDKDLQSIQEVRTKVAKAKEAQSSYQEFSQKQMDQVVKAMMEAALENAEMLAKMAKEETGYGKWEDKIVKNVFAAKYVYEAMKDQKVVGLIRDDKELKVMEVGVPMGVIAGLIPSTNPTSTVIFKSLIALKAGNAIVFSPHPSAVNCIKETVKILQDASVSAGAPEGLIECINVPTVDGTNALMKHKDIGLILATGGEAMVKAAYSSGTPAIGVGPGNGPAFIERSADVKKAVSQILESKTFDNGVICASEQSVVVEAEMKDTVVEEMKRQGFYFMTEEQSEKLGRFLLRPNMTMNPVIVGKSAQELAKLSGIDIPGDAKVLVSFQDTVSHKNPYSREKLTTVLAFYTEPTWESACLRCMEILNNEGKGHTMTIHSQNEDIIREFALKKNVSRLLVNTPATLGGIGASTNLVPALTLGCGAVGGSSTSDNIGPTNLINVRRIAYGMRSLEEIKREIPACGCVKSEQKAETSIPRAEVEDLLRRILSGI</sequence>